<evidence type="ECO:0000313" key="10">
    <source>
        <dbReference type="Ensembl" id="ENSCSEP00000009641.1"/>
    </source>
</evidence>
<dbReference type="InterPro" id="IPR025212">
    <property type="entry name" value="CAD_CENP-Q"/>
</dbReference>
<reference evidence="10" key="3">
    <citation type="submission" date="2025-09" db="UniProtKB">
        <authorList>
            <consortium name="Ensembl"/>
        </authorList>
    </citation>
    <scope>IDENTIFICATION</scope>
</reference>
<evidence type="ECO:0000313" key="11">
    <source>
        <dbReference type="Proteomes" id="UP000265120"/>
    </source>
</evidence>
<dbReference type="GeneID" id="103378893"/>
<dbReference type="AlphaFoldDB" id="A0A3P8V8S9"/>
<reference evidence="10 11" key="1">
    <citation type="journal article" date="2014" name="Nat. Genet.">
        <title>Whole-genome sequence of a flatfish provides insights into ZW sex chromosome evolution and adaptation to a benthic lifestyle.</title>
        <authorList>
            <person name="Chen S."/>
            <person name="Zhang G."/>
            <person name="Shao C."/>
            <person name="Huang Q."/>
            <person name="Liu G."/>
            <person name="Zhang P."/>
            <person name="Song W."/>
            <person name="An N."/>
            <person name="Chalopin D."/>
            <person name="Volff J.N."/>
            <person name="Hong Y."/>
            <person name="Li Q."/>
            <person name="Sha Z."/>
            <person name="Zhou H."/>
            <person name="Xie M."/>
            <person name="Yu Q."/>
            <person name="Liu Y."/>
            <person name="Xiang H."/>
            <person name="Wang N."/>
            <person name="Wu K."/>
            <person name="Yang C."/>
            <person name="Zhou Q."/>
            <person name="Liao X."/>
            <person name="Yang L."/>
            <person name="Hu Q."/>
            <person name="Zhang J."/>
            <person name="Meng L."/>
            <person name="Jin L."/>
            <person name="Tian Y."/>
            <person name="Lian J."/>
            <person name="Yang J."/>
            <person name="Miao G."/>
            <person name="Liu S."/>
            <person name="Liang Z."/>
            <person name="Yan F."/>
            <person name="Li Y."/>
            <person name="Sun B."/>
            <person name="Zhang H."/>
            <person name="Zhang J."/>
            <person name="Zhu Y."/>
            <person name="Du M."/>
            <person name="Zhao Y."/>
            <person name="Schartl M."/>
            <person name="Tang Q."/>
            <person name="Wang J."/>
        </authorList>
    </citation>
    <scope>NUCLEOTIDE SEQUENCE</scope>
</reference>
<dbReference type="PANTHER" id="PTHR31345">
    <property type="entry name" value="CENTROMERE PROTEIN Q"/>
    <property type="match status" value="1"/>
</dbReference>
<dbReference type="OMA" id="LESKIHW"/>
<organism evidence="10 11">
    <name type="scientific">Cynoglossus semilaevis</name>
    <name type="common">Tongue sole</name>
    <dbReference type="NCBI Taxonomy" id="244447"/>
    <lineage>
        <taxon>Eukaryota</taxon>
        <taxon>Metazoa</taxon>
        <taxon>Chordata</taxon>
        <taxon>Craniata</taxon>
        <taxon>Vertebrata</taxon>
        <taxon>Euteleostomi</taxon>
        <taxon>Actinopterygii</taxon>
        <taxon>Neopterygii</taxon>
        <taxon>Teleostei</taxon>
        <taxon>Neoteleostei</taxon>
        <taxon>Acanthomorphata</taxon>
        <taxon>Carangaria</taxon>
        <taxon>Pleuronectiformes</taxon>
        <taxon>Pleuronectoidei</taxon>
        <taxon>Cynoglossidae</taxon>
        <taxon>Cynoglossinae</taxon>
        <taxon>Cynoglossus</taxon>
    </lineage>
</organism>
<evidence type="ECO:0000256" key="2">
    <source>
        <dbReference type="ARBA" id="ARBA00004584"/>
    </source>
</evidence>
<dbReference type="Ensembl" id="ENSCSET00000009753.1">
    <property type="protein sequence ID" value="ENSCSEP00000009641.1"/>
    <property type="gene ID" value="ENSCSEG00000006187.1"/>
</dbReference>
<keyword evidence="6" id="KW-0539">Nucleus</keyword>
<keyword evidence="5" id="KW-0158">Chromosome</keyword>
<name>A0A3P8V8S9_CYNSE</name>
<dbReference type="GO" id="GO:0000775">
    <property type="term" value="C:chromosome, centromeric region"/>
    <property type="evidence" value="ECO:0007669"/>
    <property type="project" value="UniProtKB-SubCell"/>
</dbReference>
<comment type="similarity">
    <text evidence="3">Belongs to the CENP-Q/OKP1 family.</text>
</comment>
<evidence type="ECO:0000256" key="4">
    <source>
        <dbReference type="ARBA" id="ARBA00016397"/>
    </source>
</evidence>
<dbReference type="InParanoid" id="A0A3P8V8S9"/>
<feature type="compositionally biased region" description="Basic and acidic residues" evidence="9">
    <location>
        <begin position="18"/>
        <end position="37"/>
    </location>
</feature>
<keyword evidence="11" id="KW-1185">Reference proteome</keyword>
<evidence type="ECO:0000256" key="8">
    <source>
        <dbReference type="SAM" id="Coils"/>
    </source>
</evidence>
<evidence type="ECO:0000256" key="9">
    <source>
        <dbReference type="SAM" id="MobiDB-lite"/>
    </source>
</evidence>
<protein>
    <recommendedName>
        <fullName evidence="4">Centromere protein Q</fullName>
    </recommendedName>
</protein>
<sequence length="260" mass="29286">MESLRGSNRAASLKMKRKEGEKVKQKEKTGSRNEDIAKPAQKRKAASSPSSQAKKVKGRENWKPLSTSTIVAVENIMDIALLATLALNQKKRKECKEHLSVIKNRFLSECAELKAPVQKQKSKDCSSYRKQEETKMSVTGNKTLSTLEEDLKSVVSALEKGEEQMISLQQSCSSLREQIEDEEDKLKESLQISKQAVLNLPPYSLPEDETTPGVNTLIRTIPEREREATAQRLGDILQKSKTIRNVQLLLLHAHKHNDQL</sequence>
<dbReference type="RefSeq" id="XP_008308478.1">
    <property type="nucleotide sequence ID" value="XM_008310256.3"/>
</dbReference>
<accession>A0A3P8V8S9</accession>
<evidence type="ECO:0000256" key="7">
    <source>
        <dbReference type="ARBA" id="ARBA00023328"/>
    </source>
</evidence>
<dbReference type="Proteomes" id="UP000265120">
    <property type="component" value="Chromosome 5"/>
</dbReference>
<dbReference type="Pfam" id="PF13094">
    <property type="entry name" value="CENP-Q"/>
    <property type="match status" value="1"/>
</dbReference>
<evidence type="ECO:0000256" key="3">
    <source>
        <dbReference type="ARBA" id="ARBA00008191"/>
    </source>
</evidence>
<comment type="subcellular location">
    <subcellularLocation>
        <location evidence="2">Chromosome</location>
        <location evidence="2">Centromere</location>
    </subcellularLocation>
    <subcellularLocation>
        <location evidence="1">Nucleus</location>
    </subcellularLocation>
</comment>
<dbReference type="STRING" id="244447.ENSCSEP00000009641"/>
<feature type="region of interest" description="Disordered" evidence="9">
    <location>
        <begin position="1"/>
        <end position="61"/>
    </location>
</feature>
<proteinExistence type="inferred from homology"/>
<dbReference type="CTD" id="55166"/>
<evidence type="ECO:0000256" key="1">
    <source>
        <dbReference type="ARBA" id="ARBA00004123"/>
    </source>
</evidence>
<dbReference type="OrthoDB" id="8927710at2759"/>
<evidence type="ECO:0000256" key="5">
    <source>
        <dbReference type="ARBA" id="ARBA00022454"/>
    </source>
</evidence>
<reference evidence="10" key="2">
    <citation type="submission" date="2025-08" db="UniProtKB">
        <authorList>
            <consortium name="Ensembl"/>
        </authorList>
    </citation>
    <scope>IDENTIFICATION</scope>
</reference>
<dbReference type="GeneTree" id="ENSGT00390000005599"/>
<evidence type="ECO:0000256" key="6">
    <source>
        <dbReference type="ARBA" id="ARBA00023242"/>
    </source>
</evidence>
<feature type="compositionally biased region" description="Polar residues" evidence="9">
    <location>
        <begin position="1"/>
        <end position="10"/>
    </location>
</feature>
<dbReference type="PANTHER" id="PTHR31345:SF3">
    <property type="entry name" value="CENTROMERE PROTEIN Q"/>
    <property type="match status" value="1"/>
</dbReference>
<keyword evidence="7" id="KW-0137">Centromere</keyword>
<feature type="coiled-coil region" evidence="8">
    <location>
        <begin position="144"/>
        <end position="196"/>
    </location>
</feature>
<keyword evidence="8" id="KW-0175">Coiled coil</keyword>
<dbReference type="GO" id="GO:0005634">
    <property type="term" value="C:nucleus"/>
    <property type="evidence" value="ECO:0007669"/>
    <property type="project" value="UniProtKB-SubCell"/>
</dbReference>